<dbReference type="RefSeq" id="WP_160927999.1">
    <property type="nucleotide sequence ID" value="NZ_WWEU01000002.1"/>
</dbReference>
<feature type="domain" description="Fungal lipase-type" evidence="1">
    <location>
        <begin position="132"/>
        <end position="256"/>
    </location>
</feature>
<comment type="caution">
    <text evidence="2">The sequence shown here is derived from an EMBL/GenBank/DDBJ whole genome shotgun (WGS) entry which is preliminary data.</text>
</comment>
<gene>
    <name evidence="2" type="ORF">GTG28_06085</name>
</gene>
<evidence type="ECO:0000313" key="3">
    <source>
        <dbReference type="Proteomes" id="UP000478571"/>
    </source>
</evidence>
<proteinExistence type="predicted"/>
<reference evidence="2 3" key="1">
    <citation type="submission" date="2020-01" db="EMBL/GenBank/DDBJ databases">
        <title>Draft Genome Sequence of Vibrio sp. strain OCN044, Isolated from a Healthy Coral at Palmyra Atoll.</title>
        <authorList>
            <person name="Videau P."/>
            <person name="Loughran R."/>
            <person name="Esquivel A."/>
            <person name="Deadmond M."/>
            <person name="Paddock B.E."/>
            <person name="Saw J.H."/>
            <person name="Ushijima B."/>
        </authorList>
    </citation>
    <scope>NUCLEOTIDE SEQUENCE [LARGE SCALE GENOMIC DNA]</scope>
    <source>
        <strain evidence="2 3">OCN044</strain>
    </source>
</reference>
<dbReference type="Pfam" id="PF01764">
    <property type="entry name" value="Lipase_3"/>
    <property type="match status" value="1"/>
</dbReference>
<keyword evidence="3" id="KW-1185">Reference proteome</keyword>
<dbReference type="PANTHER" id="PTHR45856">
    <property type="entry name" value="ALPHA/BETA-HYDROLASES SUPERFAMILY PROTEIN"/>
    <property type="match status" value="1"/>
</dbReference>
<organism evidence="2 3">
    <name type="scientific">Vibrio tetraodonis subsp. pristinus</name>
    <dbReference type="NCBI Taxonomy" id="2695891"/>
    <lineage>
        <taxon>Bacteria</taxon>
        <taxon>Pseudomonadati</taxon>
        <taxon>Pseudomonadota</taxon>
        <taxon>Gammaproteobacteria</taxon>
        <taxon>Vibrionales</taxon>
        <taxon>Vibrionaceae</taxon>
        <taxon>Vibrio</taxon>
    </lineage>
</organism>
<evidence type="ECO:0000313" key="2">
    <source>
        <dbReference type="EMBL" id="MYM58786.1"/>
    </source>
</evidence>
<dbReference type="SUPFAM" id="SSF53474">
    <property type="entry name" value="alpha/beta-Hydrolases"/>
    <property type="match status" value="1"/>
</dbReference>
<dbReference type="InterPro" id="IPR002921">
    <property type="entry name" value="Fungal_lipase-type"/>
</dbReference>
<dbReference type="Proteomes" id="UP000478571">
    <property type="component" value="Unassembled WGS sequence"/>
</dbReference>
<dbReference type="CDD" id="cd00519">
    <property type="entry name" value="Lipase_3"/>
    <property type="match status" value="1"/>
</dbReference>
<dbReference type="AlphaFoldDB" id="A0A6L8LUA3"/>
<evidence type="ECO:0000259" key="1">
    <source>
        <dbReference type="Pfam" id="PF01764"/>
    </source>
</evidence>
<dbReference type="EMBL" id="WWEU01000002">
    <property type="protein sequence ID" value="MYM58786.1"/>
    <property type="molecule type" value="Genomic_DNA"/>
</dbReference>
<dbReference type="GO" id="GO:0006629">
    <property type="term" value="P:lipid metabolic process"/>
    <property type="evidence" value="ECO:0007669"/>
    <property type="project" value="InterPro"/>
</dbReference>
<dbReference type="Gene3D" id="3.40.50.1820">
    <property type="entry name" value="alpha/beta hydrolase"/>
    <property type="match status" value="1"/>
</dbReference>
<protein>
    <submittedName>
        <fullName evidence="2">Lipase family protein</fullName>
    </submittedName>
</protein>
<dbReference type="InterPro" id="IPR029058">
    <property type="entry name" value="AB_hydrolase_fold"/>
</dbReference>
<dbReference type="InterPro" id="IPR051218">
    <property type="entry name" value="Sec_MonoDiacylglyc_Lipase"/>
</dbReference>
<accession>A0A6L8LUA3</accession>
<dbReference type="PANTHER" id="PTHR45856:SF23">
    <property type="entry name" value="FUNGAL LIPASE-LIKE DOMAIN-CONTAINING PROTEIN"/>
    <property type="match status" value="1"/>
</dbReference>
<sequence>MTVLKDVNIGLTPKSCLLSLPQPSYRQAYSDRTAWLMATFSELAYVRFNPALPSNVQKLGLNTALKKLIDDSSNINMSAAVFAIESLLWDHEEERKKLVNELNTLNGSRLIQTFSTDIGTQAILVETPHSYVLAFRGTESTSFRDIKTNIKATITKCKSPGNVHEGFHEAFKSVEKELNTTLSSLTKNKPLFITGHSLGGALATIAAKRLKFAFGIAACYTFGSPKVGDKEWISTIKTPIYRVVNAADSVTMLPPNGLAVGIIGVSISFIPWVGSKVKELFLEKFRGYMHAGNMRYLTNCRKGEYEDVQLLYSVSLLFRLKSHLTGKLPYRKFISDHSISIYRKKLEIVALKRNQIF</sequence>
<name>A0A6L8LUA3_9VIBR</name>